<organism evidence="9 10">
    <name type="scientific">Deinococcus ruber</name>
    <dbReference type="NCBI Taxonomy" id="1848197"/>
    <lineage>
        <taxon>Bacteria</taxon>
        <taxon>Thermotogati</taxon>
        <taxon>Deinococcota</taxon>
        <taxon>Deinococci</taxon>
        <taxon>Deinococcales</taxon>
        <taxon>Deinococcaceae</taxon>
        <taxon>Deinococcus</taxon>
    </lineage>
</organism>
<reference evidence="9" key="2">
    <citation type="submission" date="2020-09" db="EMBL/GenBank/DDBJ databases">
        <authorList>
            <person name="Sun Q."/>
            <person name="Ohkuma M."/>
        </authorList>
    </citation>
    <scope>NUCLEOTIDE SEQUENCE</scope>
    <source>
        <strain evidence="9">JCM 31311</strain>
    </source>
</reference>
<comment type="caution">
    <text evidence="9">The sequence shown here is derived from an EMBL/GenBank/DDBJ whole genome shotgun (WGS) entry which is preliminary data.</text>
</comment>
<name>A0A918BUT2_9DEIO</name>
<evidence type="ECO:0000256" key="4">
    <source>
        <dbReference type="ARBA" id="ARBA00022825"/>
    </source>
</evidence>
<keyword evidence="2 5" id="KW-0645">Protease</keyword>
<dbReference type="GO" id="GO:0006508">
    <property type="term" value="P:proteolysis"/>
    <property type="evidence" value="ECO:0007669"/>
    <property type="project" value="UniProtKB-KW"/>
</dbReference>
<evidence type="ECO:0000259" key="8">
    <source>
        <dbReference type="Pfam" id="PF00082"/>
    </source>
</evidence>
<dbReference type="PROSITE" id="PS51892">
    <property type="entry name" value="SUBTILASE"/>
    <property type="match status" value="1"/>
</dbReference>
<dbReference type="Proteomes" id="UP000603865">
    <property type="component" value="Unassembled WGS sequence"/>
</dbReference>
<dbReference type="InterPro" id="IPR015500">
    <property type="entry name" value="Peptidase_S8_subtilisin-rel"/>
</dbReference>
<dbReference type="InterPro" id="IPR023828">
    <property type="entry name" value="Peptidase_S8_Ser-AS"/>
</dbReference>
<dbReference type="PROSITE" id="PS51257">
    <property type="entry name" value="PROKAR_LIPOPROTEIN"/>
    <property type="match status" value="1"/>
</dbReference>
<dbReference type="PROSITE" id="PS00138">
    <property type="entry name" value="SUBTILASE_SER"/>
    <property type="match status" value="1"/>
</dbReference>
<evidence type="ECO:0000313" key="10">
    <source>
        <dbReference type="Proteomes" id="UP000603865"/>
    </source>
</evidence>
<dbReference type="EMBL" id="BMQL01000001">
    <property type="protein sequence ID" value="GGQ93199.1"/>
    <property type="molecule type" value="Genomic_DNA"/>
</dbReference>
<feature type="active site" description="Charge relay system" evidence="5">
    <location>
        <position position="201"/>
    </location>
</feature>
<feature type="domain" description="Peptidase S8/S53" evidence="8">
    <location>
        <begin position="192"/>
        <end position="446"/>
    </location>
</feature>
<reference evidence="9" key="1">
    <citation type="journal article" date="2014" name="Int. J. Syst. Evol. Microbiol.">
        <title>Complete genome sequence of Corynebacterium casei LMG S-19264T (=DSM 44701T), isolated from a smear-ripened cheese.</title>
        <authorList>
            <consortium name="US DOE Joint Genome Institute (JGI-PGF)"/>
            <person name="Walter F."/>
            <person name="Albersmeier A."/>
            <person name="Kalinowski J."/>
            <person name="Ruckert C."/>
        </authorList>
    </citation>
    <scope>NUCLEOTIDE SEQUENCE</scope>
    <source>
        <strain evidence="9">JCM 31311</strain>
    </source>
</reference>
<dbReference type="AlphaFoldDB" id="A0A918BUT2"/>
<protein>
    <submittedName>
        <fullName evidence="9">Subtilase-type serine protease</fullName>
    </submittedName>
</protein>
<feature type="signal peptide" evidence="7">
    <location>
        <begin position="1"/>
        <end position="27"/>
    </location>
</feature>
<feature type="region of interest" description="Disordered" evidence="6">
    <location>
        <begin position="21"/>
        <end position="42"/>
    </location>
</feature>
<feature type="active site" description="Charge relay system" evidence="5">
    <location>
        <position position="243"/>
    </location>
</feature>
<dbReference type="PANTHER" id="PTHR43806:SF11">
    <property type="entry name" value="CEREVISIN-RELATED"/>
    <property type="match status" value="1"/>
</dbReference>
<dbReference type="InterPro" id="IPR036852">
    <property type="entry name" value="Peptidase_S8/S53_dom_sf"/>
</dbReference>
<feature type="active site" description="Charge relay system" evidence="5">
    <location>
        <position position="405"/>
    </location>
</feature>
<evidence type="ECO:0000256" key="5">
    <source>
        <dbReference type="PROSITE-ProRule" id="PRU01240"/>
    </source>
</evidence>
<comment type="similarity">
    <text evidence="1 5">Belongs to the peptidase S8 family.</text>
</comment>
<proteinExistence type="inferred from homology"/>
<dbReference type="InterPro" id="IPR050131">
    <property type="entry name" value="Peptidase_S8_subtilisin-like"/>
</dbReference>
<evidence type="ECO:0000256" key="1">
    <source>
        <dbReference type="ARBA" id="ARBA00011073"/>
    </source>
</evidence>
<dbReference type="Pfam" id="PF00082">
    <property type="entry name" value="Peptidase_S8"/>
    <property type="match status" value="1"/>
</dbReference>
<evidence type="ECO:0000256" key="6">
    <source>
        <dbReference type="SAM" id="MobiDB-lite"/>
    </source>
</evidence>
<keyword evidence="7" id="KW-0732">Signal</keyword>
<sequence length="749" mass="76502">MNKKAILYTSLALLLAACGSTSPTSTATPTNTVTPTNTSAAPTSLSARLGLTRTSTLVLPDLDSLKREAGDTSASDVVVSYLELSDVQTLATHLGATLKGVIPELHAALLDLPGTLSGQKVALSMSMGGGRLIARLNGHSGALLPVPAPSQDPAALAAQSVSAANLDTDPLSSKQWWIPQVKADQVRGIATGKGVIVGVVDDDFDRQHEDLKADGKIVAGIDTTDVSTEKILNPGDPLTSGSHGSGSAGTIAERIGNGVGGAGIAPDAVLMPIRIFNPNFTGDFNVAYGIVWAVKHGAQVLNNSWGGGGYSQILKDAVDYALLNNVTVVGSAGNDNSDFQTGLAAFPGTISVGASSGGDLKTDFSTFGPRVDLYAPGDAGLTTEINEALPSPDRESSYNLFGGTSMAGPVVSGGAALVIDKAAQLGLSGKTALTPYQIKRLLTDNGDPMKDPRTPGFKRLNLVNSLNFTASSVPADGGYVLVGVTDLVTGGGIDGSDVILKPLSGQNKGQDYLSQTSYGGYGTNSKGKAGYIFGEDIGLTGVAVFAGIEPGDYEVEVAGPGALGYGDSRTVLSNRITVSAEASSATNPVVLQYQHQIDFNEFTAAGRNGAPASATNLNVYPAGYFATNLLGGTFDNNYNYNGPIPAFPGAPAGTPDQDFYKVTVAAGKTISVSSYASKVGSNAVTKVELVDASGAALPGATSTASSASSQSDYVAKYKATADTTVFLKFSSANNSYGLGSWYGSLFSIQ</sequence>
<evidence type="ECO:0000256" key="7">
    <source>
        <dbReference type="SAM" id="SignalP"/>
    </source>
</evidence>
<keyword evidence="4 5" id="KW-0720">Serine protease</keyword>
<accession>A0A918BUT2</accession>
<dbReference type="Gene3D" id="3.40.50.200">
    <property type="entry name" value="Peptidase S8/S53 domain"/>
    <property type="match status" value="1"/>
</dbReference>
<evidence type="ECO:0000313" key="9">
    <source>
        <dbReference type="EMBL" id="GGQ93199.1"/>
    </source>
</evidence>
<keyword evidence="3 5" id="KW-0378">Hydrolase</keyword>
<dbReference type="SUPFAM" id="SSF52743">
    <property type="entry name" value="Subtilisin-like"/>
    <property type="match status" value="1"/>
</dbReference>
<dbReference type="InterPro" id="IPR000209">
    <property type="entry name" value="Peptidase_S8/S53_dom"/>
</dbReference>
<dbReference type="PANTHER" id="PTHR43806">
    <property type="entry name" value="PEPTIDASE S8"/>
    <property type="match status" value="1"/>
</dbReference>
<keyword evidence="10" id="KW-1185">Reference proteome</keyword>
<feature type="chain" id="PRO_5037149897" evidence="7">
    <location>
        <begin position="28"/>
        <end position="749"/>
    </location>
</feature>
<dbReference type="Gene3D" id="2.60.120.380">
    <property type="match status" value="1"/>
</dbReference>
<dbReference type="PRINTS" id="PR00723">
    <property type="entry name" value="SUBTILISIN"/>
</dbReference>
<gene>
    <name evidence="9" type="ORF">GCM10008957_01480</name>
</gene>
<evidence type="ECO:0000256" key="2">
    <source>
        <dbReference type="ARBA" id="ARBA00022670"/>
    </source>
</evidence>
<evidence type="ECO:0000256" key="3">
    <source>
        <dbReference type="ARBA" id="ARBA00022801"/>
    </source>
</evidence>
<dbReference type="GO" id="GO:0004252">
    <property type="term" value="F:serine-type endopeptidase activity"/>
    <property type="evidence" value="ECO:0007669"/>
    <property type="project" value="UniProtKB-UniRule"/>
</dbReference>
<dbReference type="RefSeq" id="WP_189087567.1">
    <property type="nucleotide sequence ID" value="NZ_BMQL01000001.1"/>
</dbReference>